<protein>
    <recommendedName>
        <fullName evidence="2">SET domain-containing protein</fullName>
    </recommendedName>
</protein>
<feature type="domain" description="SET" evidence="2">
    <location>
        <begin position="11"/>
        <end position="240"/>
    </location>
</feature>
<organism evidence="3 4">
    <name type="scientific">Hyaloperonospora arabidopsidis (strain Emoy2)</name>
    <name type="common">Downy mildew agent</name>
    <name type="synonym">Peronospora arabidopsidis</name>
    <dbReference type="NCBI Taxonomy" id="559515"/>
    <lineage>
        <taxon>Eukaryota</taxon>
        <taxon>Sar</taxon>
        <taxon>Stramenopiles</taxon>
        <taxon>Oomycota</taxon>
        <taxon>Peronosporomycetes</taxon>
        <taxon>Peronosporales</taxon>
        <taxon>Peronosporaceae</taxon>
        <taxon>Hyaloperonospora</taxon>
    </lineage>
</organism>
<dbReference type="Gene3D" id="2.170.270.10">
    <property type="entry name" value="SET domain"/>
    <property type="match status" value="1"/>
</dbReference>
<dbReference type="AlphaFoldDB" id="M4C156"/>
<dbReference type="PANTHER" id="PTHR12197:SF251">
    <property type="entry name" value="EG:BACR7C10.4 PROTEIN"/>
    <property type="match status" value="1"/>
</dbReference>
<dbReference type="InterPro" id="IPR001214">
    <property type="entry name" value="SET_dom"/>
</dbReference>
<dbReference type="eggNOG" id="KOG2084">
    <property type="taxonomic scope" value="Eukaryota"/>
</dbReference>
<feature type="region of interest" description="Disordered" evidence="1">
    <location>
        <begin position="478"/>
        <end position="499"/>
    </location>
</feature>
<evidence type="ECO:0000256" key="1">
    <source>
        <dbReference type="SAM" id="MobiDB-lite"/>
    </source>
</evidence>
<dbReference type="Proteomes" id="UP000011713">
    <property type="component" value="Unassembled WGS sequence"/>
</dbReference>
<dbReference type="CDD" id="cd20071">
    <property type="entry name" value="SET_SMYD"/>
    <property type="match status" value="1"/>
</dbReference>
<dbReference type="InterPro" id="IPR011990">
    <property type="entry name" value="TPR-like_helical_dom_sf"/>
</dbReference>
<dbReference type="EnsemblProtists" id="HpaT812785">
    <property type="protein sequence ID" value="HpaP812785"/>
    <property type="gene ID" value="HpaG812785"/>
</dbReference>
<name>M4C156_HYAAE</name>
<evidence type="ECO:0000313" key="4">
    <source>
        <dbReference type="Proteomes" id="UP000011713"/>
    </source>
</evidence>
<dbReference type="STRING" id="559515.M4C156"/>
<dbReference type="InParanoid" id="M4C156"/>
<reference evidence="3" key="2">
    <citation type="submission" date="2015-06" db="UniProtKB">
        <authorList>
            <consortium name="EnsemblProtists"/>
        </authorList>
    </citation>
    <scope>IDENTIFICATION</scope>
    <source>
        <strain evidence="3">Emoy2</strain>
    </source>
</reference>
<dbReference type="EMBL" id="JH598089">
    <property type="status" value="NOT_ANNOTATED_CDS"/>
    <property type="molecule type" value="Genomic_DNA"/>
</dbReference>
<dbReference type="PROSITE" id="PS50280">
    <property type="entry name" value="SET"/>
    <property type="match status" value="1"/>
</dbReference>
<dbReference type="SUPFAM" id="SSF82199">
    <property type="entry name" value="SET domain"/>
    <property type="match status" value="1"/>
</dbReference>
<proteinExistence type="predicted"/>
<dbReference type="Pfam" id="PF00856">
    <property type="entry name" value="SET"/>
    <property type="match status" value="1"/>
</dbReference>
<evidence type="ECO:0000259" key="2">
    <source>
        <dbReference type="PROSITE" id="PS50280"/>
    </source>
</evidence>
<dbReference type="OMA" id="WERIIAY"/>
<dbReference type="InterPro" id="IPR046341">
    <property type="entry name" value="SET_dom_sf"/>
</dbReference>
<sequence length="499" mass="55605">MAASAPAFDECGLRVVQDPVKGKVVLSERTFEPGHVVFSEQAFVAASWSMDLCSGCEELLSMDFGESSSAEDVRPCCYCERTGTPKAMYSSKLQETTSGRREVVVNIMKTVDGIEEVDRARCILKCLAMYEHDVHALDEVLSLAWAAQQRATEAAVQLRRQVPDIFPKGFSDHQMARLIGVLNTNAHELETLGGSGLFLSACRIEHSCMPNCSFTTFDSTLWMTAIRSIVPGDALSIDYGNFFYRPTPERQESLLDSYGFICTCEACVTMADPTRAVRCVSDICLEGIMLPCPVRNIVASNCIGLDQLRFEWRCQACGKIADAAERTRILAAEQELIENGFPQSLDEVHAVVRRSVLHERHYLLFWALDTIGCEATGPTTFQVEAESFRRELAEVWERIIAYMNVVVLTAHHEKIIYYDNLAQVQVVLGDLAAASQAYARAHEISCQVSGANCSPTRKLQRLMEKPPKTAEELRQLYAAEAQHRQRPSNEVEDGEMSDE</sequence>
<keyword evidence="4" id="KW-1185">Reference proteome</keyword>
<accession>M4C156</accession>
<dbReference type="InterPro" id="IPR050869">
    <property type="entry name" value="H3K4_H4K5_MeTrfase"/>
</dbReference>
<evidence type="ECO:0000313" key="3">
    <source>
        <dbReference type="EnsemblProtists" id="HpaP812785"/>
    </source>
</evidence>
<feature type="compositionally biased region" description="Acidic residues" evidence="1">
    <location>
        <begin position="490"/>
        <end position="499"/>
    </location>
</feature>
<dbReference type="VEuPathDB" id="FungiDB:HpaG812785"/>
<dbReference type="HOGENOM" id="CLU_042363_0_0_1"/>
<reference evidence="4" key="1">
    <citation type="journal article" date="2010" name="Science">
        <title>Signatures of adaptation to obligate biotrophy in the Hyaloperonospora arabidopsidis genome.</title>
        <authorList>
            <person name="Baxter L."/>
            <person name="Tripathy S."/>
            <person name="Ishaque N."/>
            <person name="Boot N."/>
            <person name="Cabral A."/>
            <person name="Kemen E."/>
            <person name="Thines M."/>
            <person name="Ah-Fong A."/>
            <person name="Anderson R."/>
            <person name="Badejoko W."/>
            <person name="Bittner-Eddy P."/>
            <person name="Boore J.L."/>
            <person name="Chibucos M.C."/>
            <person name="Coates M."/>
            <person name="Dehal P."/>
            <person name="Delehaunty K."/>
            <person name="Dong S."/>
            <person name="Downton P."/>
            <person name="Dumas B."/>
            <person name="Fabro G."/>
            <person name="Fronick C."/>
            <person name="Fuerstenberg S.I."/>
            <person name="Fulton L."/>
            <person name="Gaulin E."/>
            <person name="Govers F."/>
            <person name="Hughes L."/>
            <person name="Humphray S."/>
            <person name="Jiang R.H."/>
            <person name="Judelson H."/>
            <person name="Kamoun S."/>
            <person name="Kyung K."/>
            <person name="Meijer H."/>
            <person name="Minx P."/>
            <person name="Morris P."/>
            <person name="Nelson J."/>
            <person name="Phuntumart V."/>
            <person name="Qutob D."/>
            <person name="Rehmany A."/>
            <person name="Rougon-Cardoso A."/>
            <person name="Ryden P."/>
            <person name="Torto-Alalibo T."/>
            <person name="Studholme D."/>
            <person name="Wang Y."/>
            <person name="Win J."/>
            <person name="Wood J."/>
            <person name="Clifton S.W."/>
            <person name="Rogers J."/>
            <person name="Van den Ackerveken G."/>
            <person name="Jones J.D."/>
            <person name="McDowell J.M."/>
            <person name="Beynon J."/>
            <person name="Tyler B.M."/>
        </authorList>
    </citation>
    <scope>NUCLEOTIDE SEQUENCE [LARGE SCALE GENOMIC DNA]</scope>
    <source>
        <strain evidence="4">Emoy2</strain>
    </source>
</reference>
<dbReference type="GO" id="GO:0005634">
    <property type="term" value="C:nucleus"/>
    <property type="evidence" value="ECO:0007669"/>
    <property type="project" value="TreeGrafter"/>
</dbReference>
<dbReference type="Gene3D" id="1.25.40.10">
    <property type="entry name" value="Tetratricopeptide repeat domain"/>
    <property type="match status" value="1"/>
</dbReference>
<dbReference type="PANTHER" id="PTHR12197">
    <property type="entry name" value="HISTONE-LYSINE N-METHYLTRANSFERASE SMYD"/>
    <property type="match status" value="1"/>
</dbReference>